<comment type="similarity">
    <text evidence="1">Belongs to the dihydroxyacetone kinase (DAK) family.</text>
</comment>
<dbReference type="Gene3D" id="3.30.1180.20">
    <property type="entry name" value="Dihydroxyacetone kinase, domain 2"/>
    <property type="match status" value="1"/>
</dbReference>
<evidence type="ECO:0000313" key="10">
    <source>
        <dbReference type="Proteomes" id="UP001472866"/>
    </source>
</evidence>
<dbReference type="PROSITE" id="PS51481">
    <property type="entry name" value="DHAK"/>
    <property type="match status" value="1"/>
</dbReference>
<dbReference type="AlphaFoldDB" id="A0AAX4P8E4"/>
<evidence type="ECO:0000256" key="3">
    <source>
        <dbReference type="ARBA" id="ARBA00022741"/>
    </source>
</evidence>
<dbReference type="Pfam" id="PF02733">
    <property type="entry name" value="Dak1"/>
    <property type="match status" value="1"/>
</dbReference>
<keyword evidence="3" id="KW-0547">Nucleotide-binding</keyword>
<dbReference type="Proteomes" id="UP001472866">
    <property type="component" value="Chromosome 05"/>
</dbReference>
<protein>
    <submittedName>
        <fullName evidence="9">Dihydroxyacetone kinase</fullName>
    </submittedName>
</protein>
<gene>
    <name evidence="9" type="ORF">HKI87_05g35950</name>
</gene>
<evidence type="ECO:0000256" key="5">
    <source>
        <dbReference type="ARBA" id="ARBA00022840"/>
    </source>
</evidence>
<evidence type="ECO:0000259" key="8">
    <source>
        <dbReference type="PROSITE" id="PS51481"/>
    </source>
</evidence>
<dbReference type="InterPro" id="IPR050861">
    <property type="entry name" value="Dihydroxyacetone_Kinase"/>
</dbReference>
<feature type="region of interest" description="Disordered" evidence="6">
    <location>
        <begin position="371"/>
        <end position="391"/>
    </location>
</feature>
<feature type="compositionally biased region" description="Basic and acidic residues" evidence="6">
    <location>
        <begin position="350"/>
        <end position="365"/>
    </location>
</feature>
<keyword evidence="4 9" id="KW-0418">Kinase</keyword>
<dbReference type="GO" id="GO:0005524">
    <property type="term" value="F:ATP binding"/>
    <property type="evidence" value="ECO:0007669"/>
    <property type="project" value="UniProtKB-KW"/>
</dbReference>
<dbReference type="PANTHER" id="PTHR28629:SF4">
    <property type="entry name" value="TRIOKINASE_FMN CYCLASE"/>
    <property type="match status" value="1"/>
</dbReference>
<keyword evidence="10" id="KW-1185">Reference proteome</keyword>
<evidence type="ECO:0000256" key="2">
    <source>
        <dbReference type="ARBA" id="ARBA00022679"/>
    </source>
</evidence>
<dbReference type="PROSITE" id="PS51480">
    <property type="entry name" value="DHAL"/>
    <property type="match status" value="1"/>
</dbReference>
<evidence type="ECO:0000256" key="4">
    <source>
        <dbReference type="ARBA" id="ARBA00022777"/>
    </source>
</evidence>
<proteinExistence type="inferred from homology"/>
<name>A0AAX4P8E4_9CHLO</name>
<keyword evidence="2" id="KW-0808">Transferase</keyword>
<evidence type="ECO:0000256" key="6">
    <source>
        <dbReference type="SAM" id="MobiDB-lite"/>
    </source>
</evidence>
<dbReference type="GO" id="GO:0004371">
    <property type="term" value="F:glycerone kinase activity"/>
    <property type="evidence" value="ECO:0007669"/>
    <property type="project" value="InterPro"/>
</dbReference>
<feature type="compositionally biased region" description="Low complexity" evidence="6">
    <location>
        <begin position="371"/>
        <end position="383"/>
    </location>
</feature>
<feature type="domain" description="DhaK" evidence="8">
    <location>
        <begin position="12"/>
        <end position="346"/>
    </location>
</feature>
<dbReference type="SUPFAM" id="SSF101473">
    <property type="entry name" value="DhaL-like"/>
    <property type="match status" value="1"/>
</dbReference>
<dbReference type="FunFam" id="3.30.1180.20:FF:000001">
    <property type="entry name" value="Dihydroxyacetone kinase 1"/>
    <property type="match status" value="1"/>
</dbReference>
<dbReference type="PANTHER" id="PTHR28629">
    <property type="entry name" value="TRIOKINASE/FMN CYCLASE"/>
    <property type="match status" value="1"/>
</dbReference>
<accession>A0AAX4P8E4</accession>
<dbReference type="GO" id="GO:0019563">
    <property type="term" value="P:glycerol catabolic process"/>
    <property type="evidence" value="ECO:0007669"/>
    <property type="project" value="TreeGrafter"/>
</dbReference>
<dbReference type="Gene3D" id="3.40.50.10440">
    <property type="entry name" value="Dihydroxyacetone kinase, domain 1"/>
    <property type="match status" value="1"/>
</dbReference>
<evidence type="ECO:0000259" key="7">
    <source>
        <dbReference type="PROSITE" id="PS51480"/>
    </source>
</evidence>
<dbReference type="FunFam" id="1.25.40.340:FF:000002">
    <property type="entry name" value="Dihydroxyacetone kinase, L subunit"/>
    <property type="match status" value="1"/>
</dbReference>
<evidence type="ECO:0000313" key="9">
    <source>
        <dbReference type="EMBL" id="WZN62059.1"/>
    </source>
</evidence>
<dbReference type="Gene3D" id="1.25.40.340">
    <property type="match status" value="1"/>
</dbReference>
<dbReference type="Pfam" id="PF02734">
    <property type="entry name" value="Dak2"/>
    <property type="match status" value="1"/>
</dbReference>
<dbReference type="InterPro" id="IPR036117">
    <property type="entry name" value="DhaL_dom_sf"/>
</dbReference>
<feature type="domain" description="DhaL" evidence="7">
    <location>
        <begin position="398"/>
        <end position="606"/>
    </location>
</feature>
<evidence type="ECO:0000256" key="1">
    <source>
        <dbReference type="ARBA" id="ARBA00008757"/>
    </source>
</evidence>
<dbReference type="GO" id="GO:0005829">
    <property type="term" value="C:cytosol"/>
    <property type="evidence" value="ECO:0007669"/>
    <property type="project" value="TreeGrafter"/>
</dbReference>
<dbReference type="EMBL" id="CP151505">
    <property type="protein sequence ID" value="WZN62059.1"/>
    <property type="molecule type" value="Genomic_DNA"/>
</dbReference>
<dbReference type="InterPro" id="IPR004007">
    <property type="entry name" value="DhaL_dom"/>
</dbReference>
<reference evidence="9 10" key="1">
    <citation type="submission" date="2024-03" db="EMBL/GenBank/DDBJ databases">
        <title>Complete genome sequence of the green alga Chloropicon roscoffensis RCC1871.</title>
        <authorList>
            <person name="Lemieux C."/>
            <person name="Pombert J.-F."/>
            <person name="Otis C."/>
            <person name="Turmel M."/>
        </authorList>
    </citation>
    <scope>NUCLEOTIDE SEQUENCE [LARGE SCALE GENOMIC DNA]</scope>
    <source>
        <strain evidence="9 10">RCC1871</strain>
    </source>
</reference>
<dbReference type="SMART" id="SM01120">
    <property type="entry name" value="Dak2"/>
    <property type="match status" value="1"/>
</dbReference>
<keyword evidence="5" id="KW-0067">ATP-binding</keyword>
<feature type="region of interest" description="Disordered" evidence="6">
    <location>
        <begin position="346"/>
        <end position="365"/>
    </location>
</feature>
<sequence>MMMKQAPKPHFRDEDAVSSALIGLVRDSSTRLRLLKPFPAIRVVLRSDVSPSEGFDKVSLVSGGGSGHEPGQCGYVGRGMLTAAVCGDVFASPSAEAVYRAIKATAGPKGCLLIVMNYTGDRLNFGLAAERAKAEGVKVDMIVVGEDVSLARKKTGRRGLAGTVMVHKICGAMAERGDSLEEIVRIGQACADAMGTVGASLTTCNIPGQPPDDRIAPGELELGLGIHGEPGRERRPAGTSREIAALLCDEVARPGRNEYFEASADEDVVLMVNNLGATTPIELGALARHCCDHCQSDLGLRVRRLLVGPFKTSLDMVGVSVSLMRARAGGADLLPLLDACTDAPAWPRGATEEPPRADDDSGIFRDEGGAAAAVGESAGPPGALSTASPMGDAERELARRAVLSACAEVSCEECRDLCDALDRRTGDGDCGTTLARGAEAIAKDVSEGRFDFSSWPAAAACLARSVQVHMGGTSGAIYNILFTAAGTSLAEAEDGRPTLVRILNALEAGLAAVQKYGGAVPGDRTLVDALVPFLNSAKTIDASSPPESVKASLLESLARAEEGAEGTKGMTDAVLGRASYVPAEDLRGNADPGAIAACRWLRGVISAL</sequence>
<organism evidence="9 10">
    <name type="scientific">Chloropicon roscoffensis</name>
    <dbReference type="NCBI Taxonomy" id="1461544"/>
    <lineage>
        <taxon>Eukaryota</taxon>
        <taxon>Viridiplantae</taxon>
        <taxon>Chlorophyta</taxon>
        <taxon>Chloropicophyceae</taxon>
        <taxon>Chloropicales</taxon>
        <taxon>Chloropicaceae</taxon>
        <taxon>Chloropicon</taxon>
    </lineage>
</organism>
<dbReference type="FunFam" id="3.40.50.10440:FF:000001">
    <property type="entry name" value="Dihydroxyacetone kinase, DhaK subunit"/>
    <property type="match status" value="1"/>
</dbReference>
<dbReference type="InterPro" id="IPR004006">
    <property type="entry name" value="DhaK_dom"/>
</dbReference>
<dbReference type="SUPFAM" id="SSF82549">
    <property type="entry name" value="DAK1/DegV-like"/>
    <property type="match status" value="1"/>
</dbReference>